<reference evidence="3" key="1">
    <citation type="journal article" date="2019" name="Int. J. Syst. Evol. Microbiol.">
        <title>The Global Catalogue of Microorganisms (GCM) 10K type strain sequencing project: providing services to taxonomists for standard genome sequencing and annotation.</title>
        <authorList>
            <consortium name="The Broad Institute Genomics Platform"/>
            <consortium name="The Broad Institute Genome Sequencing Center for Infectious Disease"/>
            <person name="Wu L."/>
            <person name="Ma J."/>
        </authorList>
    </citation>
    <scope>NUCLEOTIDE SEQUENCE [LARGE SCALE GENOMIC DNA]</scope>
    <source>
        <strain evidence="3">IBRC-M 10703</strain>
    </source>
</reference>
<dbReference type="EMBL" id="JBHSAO010000001">
    <property type="protein sequence ID" value="MFC4022310.1"/>
    <property type="molecule type" value="Genomic_DNA"/>
</dbReference>
<name>A0ABV8GR45_9BACI</name>
<keyword evidence="3" id="KW-1185">Reference proteome</keyword>
<feature type="domain" description="ABM" evidence="1">
    <location>
        <begin position="1"/>
        <end position="76"/>
    </location>
</feature>
<evidence type="ECO:0000313" key="2">
    <source>
        <dbReference type="EMBL" id="MFC4022310.1"/>
    </source>
</evidence>
<comment type="caution">
    <text evidence="2">The sequence shown here is derived from an EMBL/GenBank/DDBJ whole genome shotgun (WGS) entry which is preliminary data.</text>
</comment>
<dbReference type="Proteomes" id="UP001595772">
    <property type="component" value="Unassembled WGS sequence"/>
</dbReference>
<evidence type="ECO:0000259" key="1">
    <source>
        <dbReference type="Pfam" id="PF03992"/>
    </source>
</evidence>
<evidence type="ECO:0000313" key="3">
    <source>
        <dbReference type="Proteomes" id="UP001595772"/>
    </source>
</evidence>
<dbReference type="InterPro" id="IPR011008">
    <property type="entry name" value="Dimeric_a/b-barrel"/>
</dbReference>
<keyword evidence="2" id="KW-0503">Monooxygenase</keyword>
<accession>A0ABV8GR45</accession>
<dbReference type="SUPFAM" id="SSF54909">
    <property type="entry name" value="Dimeric alpha+beta barrel"/>
    <property type="match status" value="1"/>
</dbReference>
<sequence length="96" mass="11240">MVQEIFMIHVKSGTEEEFEKAFKKATALLSTAKGYKGAEIKRCVEQRNKYLVSVSWKLVENHVIDFKNTPEFEEMKKILSPFYLSVPKVQHYEKVI</sequence>
<gene>
    <name evidence="2" type="ORF">ACFOUV_00600</name>
</gene>
<dbReference type="RefSeq" id="WP_379494828.1">
    <property type="nucleotide sequence ID" value="NZ_JBHSAO010000001.1"/>
</dbReference>
<dbReference type="InterPro" id="IPR007138">
    <property type="entry name" value="ABM_dom"/>
</dbReference>
<dbReference type="Gene3D" id="3.30.70.100">
    <property type="match status" value="1"/>
</dbReference>
<protein>
    <submittedName>
        <fullName evidence="2">Antibiotic biosynthesis monooxygenase family protein</fullName>
        <ecNumber evidence="2">1.14.-.-</ecNumber>
    </submittedName>
</protein>
<dbReference type="EC" id="1.14.-.-" evidence="2"/>
<proteinExistence type="predicted"/>
<organism evidence="2 3">
    <name type="scientific">Oceanobacillus longus</name>
    <dbReference type="NCBI Taxonomy" id="930120"/>
    <lineage>
        <taxon>Bacteria</taxon>
        <taxon>Bacillati</taxon>
        <taxon>Bacillota</taxon>
        <taxon>Bacilli</taxon>
        <taxon>Bacillales</taxon>
        <taxon>Bacillaceae</taxon>
        <taxon>Oceanobacillus</taxon>
    </lineage>
</organism>
<keyword evidence="2" id="KW-0560">Oxidoreductase</keyword>
<dbReference type="GO" id="GO:0004497">
    <property type="term" value="F:monooxygenase activity"/>
    <property type="evidence" value="ECO:0007669"/>
    <property type="project" value="UniProtKB-KW"/>
</dbReference>
<dbReference type="Pfam" id="PF03992">
    <property type="entry name" value="ABM"/>
    <property type="match status" value="1"/>
</dbReference>